<evidence type="ECO:0000256" key="13">
    <source>
        <dbReference type="ARBA" id="ARBA00023134"/>
    </source>
</evidence>
<keyword evidence="8" id="KW-0378">Hydrolase</keyword>
<dbReference type="GO" id="GO:0015031">
    <property type="term" value="P:protein transport"/>
    <property type="evidence" value="ECO:0007669"/>
    <property type="project" value="UniProtKB-KW"/>
</dbReference>
<comment type="cofactor">
    <cofactor evidence="1">
        <name>Mg(2+)</name>
        <dbReference type="ChEBI" id="CHEBI:18420"/>
    </cofactor>
</comment>
<keyword evidence="4" id="KW-0934">Plastid</keyword>
<dbReference type="NCBIfam" id="TIGR00993">
    <property type="entry name" value="3a0901s04IAP86"/>
    <property type="match status" value="1"/>
</dbReference>
<feature type="region of interest" description="Disordered" evidence="17">
    <location>
        <begin position="579"/>
        <end position="599"/>
    </location>
</feature>
<feature type="region of interest" description="Disordered" evidence="17">
    <location>
        <begin position="933"/>
        <end position="972"/>
    </location>
</feature>
<keyword evidence="2" id="KW-0813">Transport</keyword>
<dbReference type="InterPro" id="IPR027417">
    <property type="entry name" value="P-loop_NTPase"/>
</dbReference>
<evidence type="ECO:0000256" key="16">
    <source>
        <dbReference type="ARBA" id="ARBA00023775"/>
    </source>
</evidence>
<dbReference type="InterPro" id="IPR006703">
    <property type="entry name" value="G_AIG1"/>
</dbReference>
<evidence type="ECO:0000256" key="6">
    <source>
        <dbReference type="ARBA" id="ARBA00022723"/>
    </source>
</evidence>
<protein>
    <recommendedName>
        <fullName evidence="18">AIG1-type G domain-containing protein</fullName>
    </recommendedName>
</protein>
<evidence type="ECO:0000256" key="2">
    <source>
        <dbReference type="ARBA" id="ARBA00022448"/>
    </source>
</evidence>
<evidence type="ECO:0000256" key="4">
    <source>
        <dbReference type="ARBA" id="ARBA00022640"/>
    </source>
</evidence>
<keyword evidence="13" id="KW-0342">GTP-binding</keyword>
<evidence type="ECO:0000256" key="17">
    <source>
        <dbReference type="SAM" id="MobiDB-lite"/>
    </source>
</evidence>
<comment type="subcellular location">
    <subcellularLocation>
        <location evidence="15">Plastid</location>
        <location evidence="15">Chloroplast outer membrane</location>
        <topology evidence="15">Single-pass membrane protein</topology>
    </subcellularLocation>
</comment>
<evidence type="ECO:0000313" key="19">
    <source>
        <dbReference type="EMBL" id="KAK3189680.1"/>
    </source>
</evidence>
<dbReference type="Gene3D" id="3.40.50.300">
    <property type="entry name" value="P-loop containing nucleotide triphosphate hydrolases"/>
    <property type="match status" value="1"/>
</dbReference>
<evidence type="ECO:0000313" key="20">
    <source>
        <dbReference type="Proteomes" id="UP001281410"/>
    </source>
</evidence>
<feature type="compositionally biased region" description="Low complexity" evidence="17">
    <location>
        <begin position="75"/>
        <end position="94"/>
    </location>
</feature>
<feature type="compositionally biased region" description="Acidic residues" evidence="17">
    <location>
        <begin position="51"/>
        <end position="65"/>
    </location>
</feature>
<dbReference type="GO" id="GO:0046872">
    <property type="term" value="F:metal ion binding"/>
    <property type="evidence" value="ECO:0007669"/>
    <property type="project" value="UniProtKB-KW"/>
</dbReference>
<dbReference type="SUPFAM" id="SSF52540">
    <property type="entry name" value="P-loop containing nucleoside triphosphate hydrolases"/>
    <property type="match status" value="1"/>
</dbReference>
<evidence type="ECO:0000256" key="15">
    <source>
        <dbReference type="ARBA" id="ARBA00023766"/>
    </source>
</evidence>
<feature type="compositionally biased region" description="Low complexity" evidence="17">
    <location>
        <begin position="342"/>
        <end position="352"/>
    </location>
</feature>
<feature type="region of interest" description="Disordered" evidence="17">
    <location>
        <begin position="311"/>
        <end position="355"/>
    </location>
</feature>
<feature type="domain" description="AIG1-type G" evidence="18">
    <location>
        <begin position="675"/>
        <end position="909"/>
    </location>
</feature>
<gene>
    <name evidence="19" type="ORF">Dsin_029241</name>
</gene>
<dbReference type="PANTHER" id="PTHR10903">
    <property type="entry name" value="GTPASE, IMAP FAMILY MEMBER-RELATED"/>
    <property type="match status" value="1"/>
</dbReference>
<dbReference type="EMBL" id="JANJYJ010000009">
    <property type="protein sequence ID" value="KAK3189680.1"/>
    <property type="molecule type" value="Genomic_DNA"/>
</dbReference>
<keyword evidence="20" id="KW-1185">Reference proteome</keyword>
<feature type="region of interest" description="Disordered" evidence="17">
    <location>
        <begin position="138"/>
        <end position="162"/>
    </location>
</feature>
<feature type="compositionally biased region" description="Acidic residues" evidence="17">
    <location>
        <begin position="152"/>
        <end position="162"/>
    </location>
</feature>
<keyword evidence="9" id="KW-1002">Plastid outer membrane</keyword>
<feature type="region of interest" description="Disordered" evidence="17">
    <location>
        <begin position="1"/>
        <end position="117"/>
    </location>
</feature>
<feature type="compositionally biased region" description="Low complexity" evidence="17">
    <location>
        <begin position="32"/>
        <end position="42"/>
    </location>
</feature>
<feature type="region of interest" description="Disordered" evidence="17">
    <location>
        <begin position="1021"/>
        <end position="1051"/>
    </location>
</feature>
<evidence type="ECO:0000256" key="12">
    <source>
        <dbReference type="ARBA" id="ARBA00022989"/>
    </source>
</evidence>
<accession>A0AAD9ZSQ8</accession>
<dbReference type="GO" id="GO:0003924">
    <property type="term" value="F:GTPase activity"/>
    <property type="evidence" value="ECO:0007669"/>
    <property type="project" value="InterPro"/>
</dbReference>
<dbReference type="Pfam" id="PF11886">
    <property type="entry name" value="TOC159_MAD"/>
    <property type="match status" value="1"/>
</dbReference>
<feature type="compositionally biased region" description="Acidic residues" evidence="17">
    <location>
        <begin position="1025"/>
        <end position="1040"/>
    </location>
</feature>
<keyword evidence="14" id="KW-0472">Membrane</keyword>
<evidence type="ECO:0000256" key="8">
    <source>
        <dbReference type="ARBA" id="ARBA00022801"/>
    </source>
</evidence>
<dbReference type="GO" id="GO:0005525">
    <property type="term" value="F:GTP binding"/>
    <property type="evidence" value="ECO:0007669"/>
    <property type="project" value="UniProtKB-KW"/>
</dbReference>
<feature type="compositionally biased region" description="Basic and acidic residues" evidence="17">
    <location>
        <begin position="318"/>
        <end position="331"/>
    </location>
</feature>
<evidence type="ECO:0000256" key="9">
    <source>
        <dbReference type="ARBA" id="ARBA00022805"/>
    </source>
</evidence>
<dbReference type="FunFam" id="3.40.50.300:FF:000413">
    <property type="entry name" value="Translocase of chloroplast 120, chloroplastic"/>
    <property type="match status" value="1"/>
</dbReference>
<organism evidence="19 20">
    <name type="scientific">Dipteronia sinensis</name>
    <dbReference type="NCBI Taxonomy" id="43782"/>
    <lineage>
        <taxon>Eukaryota</taxon>
        <taxon>Viridiplantae</taxon>
        <taxon>Streptophyta</taxon>
        <taxon>Embryophyta</taxon>
        <taxon>Tracheophyta</taxon>
        <taxon>Spermatophyta</taxon>
        <taxon>Magnoliopsida</taxon>
        <taxon>eudicotyledons</taxon>
        <taxon>Gunneridae</taxon>
        <taxon>Pentapetalae</taxon>
        <taxon>rosids</taxon>
        <taxon>malvids</taxon>
        <taxon>Sapindales</taxon>
        <taxon>Sapindaceae</taxon>
        <taxon>Hippocastanoideae</taxon>
        <taxon>Acereae</taxon>
        <taxon>Dipteronia</taxon>
    </lineage>
</organism>
<comment type="similarity">
    <text evidence="16">Belongs to the TRAFAC class TrmE-Era-EngA-EngB-Septin-like GTPase superfamily. AIG1/Toc34/Toc159-like paraseptin GTPase family. TOC159 subfamily.</text>
</comment>
<feature type="compositionally biased region" description="Polar residues" evidence="17">
    <location>
        <begin position="1"/>
        <end position="20"/>
    </location>
</feature>
<evidence type="ECO:0000256" key="7">
    <source>
        <dbReference type="ARBA" id="ARBA00022741"/>
    </source>
</evidence>
<dbReference type="Proteomes" id="UP001281410">
    <property type="component" value="Unassembled WGS sequence"/>
</dbReference>
<dbReference type="InterPro" id="IPR045058">
    <property type="entry name" value="GIMA/IAN/Toc"/>
</dbReference>
<evidence type="ECO:0000256" key="11">
    <source>
        <dbReference type="ARBA" id="ARBA00022927"/>
    </source>
</evidence>
<keyword evidence="12" id="KW-1133">Transmembrane helix</keyword>
<keyword evidence="3" id="KW-0150">Chloroplast</keyword>
<dbReference type="GO" id="GO:0009707">
    <property type="term" value="C:chloroplast outer membrane"/>
    <property type="evidence" value="ECO:0007669"/>
    <property type="project" value="UniProtKB-SubCell"/>
</dbReference>
<evidence type="ECO:0000256" key="10">
    <source>
        <dbReference type="ARBA" id="ARBA00022842"/>
    </source>
</evidence>
<evidence type="ECO:0000256" key="1">
    <source>
        <dbReference type="ARBA" id="ARBA00001946"/>
    </source>
</evidence>
<dbReference type="PROSITE" id="PS51720">
    <property type="entry name" value="G_AIG1"/>
    <property type="match status" value="1"/>
</dbReference>
<reference evidence="19" key="1">
    <citation type="journal article" date="2023" name="Plant J.">
        <title>Genome sequences and population genomics provide insights into the demographic history, inbreeding, and mutation load of two 'living fossil' tree species of Dipteronia.</title>
        <authorList>
            <person name="Feng Y."/>
            <person name="Comes H.P."/>
            <person name="Chen J."/>
            <person name="Zhu S."/>
            <person name="Lu R."/>
            <person name="Zhang X."/>
            <person name="Li P."/>
            <person name="Qiu J."/>
            <person name="Olsen K.M."/>
            <person name="Qiu Y."/>
        </authorList>
    </citation>
    <scope>NUCLEOTIDE SEQUENCE</scope>
    <source>
        <strain evidence="19">NBL</strain>
    </source>
</reference>
<name>A0AAD9ZSQ8_9ROSI</name>
<proteinExistence type="inferred from homology"/>
<evidence type="ECO:0000256" key="3">
    <source>
        <dbReference type="ARBA" id="ARBA00022528"/>
    </source>
</evidence>
<evidence type="ECO:0000256" key="5">
    <source>
        <dbReference type="ARBA" id="ARBA00022692"/>
    </source>
</evidence>
<dbReference type="PANTHER" id="PTHR10903:SF120">
    <property type="entry name" value="TRANSLOCASE OF CHLOROPLAST 159, CHLOROPLASTIC"/>
    <property type="match status" value="1"/>
</dbReference>
<dbReference type="Pfam" id="PF04548">
    <property type="entry name" value="AIG1"/>
    <property type="match status" value="1"/>
</dbReference>
<comment type="caution">
    <text evidence="19">The sequence shown here is derived from an EMBL/GenBank/DDBJ whole genome shotgun (WGS) entry which is preliminary data.</text>
</comment>
<dbReference type="GO" id="GO:0045036">
    <property type="term" value="P:protein targeting to chloroplast"/>
    <property type="evidence" value="ECO:0007669"/>
    <property type="project" value="InterPro"/>
</dbReference>
<evidence type="ECO:0000256" key="14">
    <source>
        <dbReference type="ARBA" id="ARBA00023136"/>
    </source>
</evidence>
<keyword evidence="7" id="KW-0547">Nucleotide-binding</keyword>
<dbReference type="InterPro" id="IPR005690">
    <property type="entry name" value="Toc86_159"/>
</dbReference>
<keyword evidence="5" id="KW-0812">Transmembrane</keyword>
<keyword evidence="6" id="KW-0479">Metal-binding</keyword>
<keyword evidence="11" id="KW-0653">Protein transport</keyword>
<keyword evidence="10" id="KW-0460">Magnesium</keyword>
<sequence length="1321" mass="143536">MDSSNSKPRVSLPATTQAAQQVWYPLPHHQESPLSSSSSTGSFLIRAPLTVDDDDADADDDDNGSDFESNGGRIVVTSNGDGVSSSSVSSVSSSDNERSVSGEEFETASEKHFVTDPDEEILEDNGFFDRYKISRPVVPDPDEEFSQNSSFGDEESGGAVDEFESTVVPVARLSMEDDGFDELIGGDEGTVSEVEDGGFSALVKVPSVVSIERVDSVPRIKVTDIEGEDEPLSEPLSPVKLVESSDYGELTGVENRCLSDSEVTVLVKDSANEDDGIAVTQGAQFESSVGGKEDVFEVVNDTVEETLEFYANESIESNGRDGDNTKEHSAEEAAVDVDTEESSNSQSSECSSVDVHENVFLDEGGEKENSECKVLQDVELGNYLYDPLAIISAKSVDGVIWGKETQTGDSQFLEPIPTLQNGDLMVISEGDGPEDADSSSTSSLKFVKQSSILDGIIKTEAEDDIERIGGKQKGLLSDEDVEELIFGSSELIMNGSNERLAFQDHSQTVDGQIVMDSDGEMDTDADGEGNELFDSAALAALLKAATGADSDGGGGGLTIKSSDGSKVFTFDRPTSSDSLLFPSTRSAPAPNVDEDEYTDDLSEEEKRIIDKIQHLRVKFLRLVKKLGLSADDPIVAQVLYRLALALGSLSVQAYSLESAKRIAMQHETEGEDDLDFSLNILVLGKTGVGKSATINSIFSKETTTIDAFEPATTSVKVIVETIDGIKIRILDTPGFRSPVMQQIVNRKILASIKKYVKKFPPDVVLYVDRLDTHTRDHSDLPLLKSITASLGASIWQNAIVSLTHAASDPPDGPSGSPLSYEVFVAQRSHVIRQSISRAIGDLRMMNQSMMHPVSLVENHPSCQKNGAGESVLPNGQTWRPQLLLLCYSLRIISEANSVSKPQGPFNHKKPFGYRLRSAPLSYLLSSLLQSRSHPKLSADQGGGDDIDFDIELGNFSDSDQEDGEDEYSQLPPFKPLRKSQVAKLSKEQRKAYLEEYDYRIKLLQKKQWKEEVRRLREIKKKGGSNDDDYSKEDRDQEDETPATVPVTLPDFVLPPSFDGDNPVYRYRFLEPSPQLLMRPVLDSHGWDHDCGYDGVSIERSLAIASQFPGAFAIQITKDKKEFNIHLDSSVAAKHGDSGSTMAGLDIQTVGSQLAYVLKGDTEFRNFKINKTSAGLSVTLLGENVATGVKMEDTIAVGKRLVLTGNAGAMRSQGDTAYGATLEVRLKDKEFPIEQDNSSLSLSMMNWRGDSTLMANLQSQFSIGRGSKMAVRVGLNNKRSGQIIVKFSSSEQLQMALIGILPIAMSIFKGIFPGSGGKNSAY</sequence>
<dbReference type="InterPro" id="IPR024283">
    <property type="entry name" value="TOC159_MAD"/>
</dbReference>
<feature type="compositionally biased region" description="Acidic residues" evidence="17">
    <location>
        <begin position="958"/>
        <end position="967"/>
    </location>
</feature>
<evidence type="ECO:0000259" key="18">
    <source>
        <dbReference type="PROSITE" id="PS51720"/>
    </source>
</evidence>